<keyword evidence="3" id="KW-0378">Hydrolase</keyword>
<dbReference type="InterPro" id="IPR002901">
    <property type="entry name" value="MGlyc_endo_b_GlcNAc-like_dom"/>
</dbReference>
<dbReference type="SMART" id="SM00257">
    <property type="entry name" value="LysM"/>
    <property type="match status" value="1"/>
</dbReference>
<sequence>MNKICSLLLVVLLVSCGSSRVITSKEEQRKYGENKPEVSNAPKTNTHGQEKNQDSNLPAIGVNPNSSNKVVNYISQYSAIAQYEMKQFGIPASITLAQGILESGAGEGDLTKRANNHFGIKCHGWNGEKVYHDDDKKQECFRKYHDPRESFKDHSLFLTSRGRYASLFKLKKTDYKGWAKGLRKAGYATDSKYPAKLISLIERYDLHKYDKDITVVEDSIEDLTSAVDESIYIVKKGDTLYSISRSNNTTVEVLKRVNGLNSTELSVGQEIKLK</sequence>
<dbReference type="InterPro" id="IPR018392">
    <property type="entry name" value="LysM"/>
</dbReference>
<gene>
    <name evidence="8" type="ORF">ACFQ1O_12360</name>
</gene>
<feature type="region of interest" description="Disordered" evidence="5">
    <location>
        <begin position="25"/>
        <end position="63"/>
    </location>
</feature>
<reference evidence="9" key="1">
    <citation type="journal article" date="2019" name="Int. J. Syst. Evol. Microbiol.">
        <title>The Global Catalogue of Microorganisms (GCM) 10K type strain sequencing project: providing services to taxonomists for standard genome sequencing and annotation.</title>
        <authorList>
            <consortium name="The Broad Institute Genomics Platform"/>
            <consortium name="The Broad Institute Genome Sequencing Center for Infectious Disease"/>
            <person name="Wu L."/>
            <person name="Ma J."/>
        </authorList>
    </citation>
    <scope>NUCLEOTIDE SEQUENCE [LARGE SCALE GENOMIC DNA]</scope>
    <source>
        <strain evidence="9">CCUG 62114</strain>
    </source>
</reference>
<dbReference type="PROSITE" id="PS51782">
    <property type="entry name" value="LYSM"/>
    <property type="match status" value="1"/>
</dbReference>
<protein>
    <recommendedName>
        <fullName evidence="4">Peptidoglycan hydrolase</fullName>
    </recommendedName>
</protein>
<evidence type="ECO:0000256" key="5">
    <source>
        <dbReference type="SAM" id="MobiDB-lite"/>
    </source>
</evidence>
<dbReference type="RefSeq" id="WP_377716346.1">
    <property type="nucleotide sequence ID" value="NZ_JBHTJM010000010.1"/>
</dbReference>
<feature type="domain" description="LysM" evidence="7">
    <location>
        <begin position="230"/>
        <end position="273"/>
    </location>
</feature>
<keyword evidence="2" id="KW-0081">Bacteriolytic enzyme</keyword>
<dbReference type="InterPro" id="IPR051056">
    <property type="entry name" value="Glycosyl_Hydrolase_73"/>
</dbReference>
<dbReference type="Proteomes" id="UP001596997">
    <property type="component" value="Unassembled WGS sequence"/>
</dbReference>
<organism evidence="8 9">
    <name type="scientific">Pseudofulvibacter geojedonensis</name>
    <dbReference type="NCBI Taxonomy" id="1123758"/>
    <lineage>
        <taxon>Bacteria</taxon>
        <taxon>Pseudomonadati</taxon>
        <taxon>Bacteroidota</taxon>
        <taxon>Flavobacteriia</taxon>
        <taxon>Flavobacteriales</taxon>
        <taxon>Flavobacteriaceae</taxon>
        <taxon>Pseudofulvibacter</taxon>
    </lineage>
</organism>
<feature type="compositionally biased region" description="Basic and acidic residues" evidence="5">
    <location>
        <begin position="25"/>
        <end position="36"/>
    </location>
</feature>
<name>A0ABW3I4M3_9FLAO</name>
<keyword evidence="1" id="KW-0929">Antimicrobial</keyword>
<evidence type="ECO:0000256" key="2">
    <source>
        <dbReference type="ARBA" id="ARBA00022638"/>
    </source>
</evidence>
<comment type="caution">
    <text evidence="8">The sequence shown here is derived from an EMBL/GenBank/DDBJ whole genome shotgun (WGS) entry which is preliminary data.</text>
</comment>
<dbReference type="SMART" id="SM00047">
    <property type="entry name" value="LYZ2"/>
    <property type="match status" value="1"/>
</dbReference>
<evidence type="ECO:0000256" key="6">
    <source>
        <dbReference type="SAM" id="SignalP"/>
    </source>
</evidence>
<dbReference type="PANTHER" id="PTHR33308">
    <property type="entry name" value="PEPTIDOGLYCAN HYDROLASE FLGJ"/>
    <property type="match status" value="1"/>
</dbReference>
<evidence type="ECO:0000313" key="8">
    <source>
        <dbReference type="EMBL" id="MFD0964799.1"/>
    </source>
</evidence>
<evidence type="ECO:0000313" key="9">
    <source>
        <dbReference type="Proteomes" id="UP001596997"/>
    </source>
</evidence>
<dbReference type="EMBL" id="JBHTJM010000010">
    <property type="protein sequence ID" value="MFD0964799.1"/>
    <property type="molecule type" value="Genomic_DNA"/>
</dbReference>
<dbReference type="Gene3D" id="1.10.530.10">
    <property type="match status" value="1"/>
</dbReference>
<evidence type="ECO:0000256" key="1">
    <source>
        <dbReference type="ARBA" id="ARBA00022529"/>
    </source>
</evidence>
<dbReference type="Gene3D" id="3.10.350.10">
    <property type="entry name" value="LysM domain"/>
    <property type="match status" value="1"/>
</dbReference>
<evidence type="ECO:0000256" key="4">
    <source>
        <dbReference type="ARBA" id="ARBA00032108"/>
    </source>
</evidence>
<keyword evidence="9" id="KW-1185">Reference proteome</keyword>
<dbReference type="InterPro" id="IPR036779">
    <property type="entry name" value="LysM_dom_sf"/>
</dbReference>
<feature type="chain" id="PRO_5047383349" description="Peptidoglycan hydrolase" evidence="6">
    <location>
        <begin position="21"/>
        <end position="274"/>
    </location>
</feature>
<evidence type="ECO:0000256" key="3">
    <source>
        <dbReference type="ARBA" id="ARBA00022801"/>
    </source>
</evidence>
<accession>A0ABW3I4M3</accession>
<dbReference type="Pfam" id="PF01476">
    <property type="entry name" value="LysM"/>
    <property type="match status" value="1"/>
</dbReference>
<feature type="signal peptide" evidence="6">
    <location>
        <begin position="1"/>
        <end position="20"/>
    </location>
</feature>
<evidence type="ECO:0000259" key="7">
    <source>
        <dbReference type="PROSITE" id="PS51782"/>
    </source>
</evidence>
<dbReference type="PANTHER" id="PTHR33308:SF9">
    <property type="entry name" value="PEPTIDOGLYCAN HYDROLASE FLGJ"/>
    <property type="match status" value="1"/>
</dbReference>
<dbReference type="Pfam" id="PF01832">
    <property type="entry name" value="Glucosaminidase"/>
    <property type="match status" value="1"/>
</dbReference>
<dbReference type="CDD" id="cd00118">
    <property type="entry name" value="LysM"/>
    <property type="match status" value="1"/>
</dbReference>
<dbReference type="SUPFAM" id="SSF54106">
    <property type="entry name" value="LysM domain"/>
    <property type="match status" value="1"/>
</dbReference>
<keyword evidence="6" id="KW-0732">Signal</keyword>
<dbReference type="PROSITE" id="PS51257">
    <property type="entry name" value="PROKAR_LIPOPROTEIN"/>
    <property type="match status" value="1"/>
</dbReference>
<proteinExistence type="predicted"/>